<reference evidence="2" key="1">
    <citation type="submission" date="2018-11" db="EMBL/GenBank/DDBJ databases">
        <authorList>
            <consortium name="Pathogen Informatics"/>
        </authorList>
    </citation>
    <scope>NUCLEOTIDE SEQUENCE</scope>
</reference>
<evidence type="ECO:0000313" key="2">
    <source>
        <dbReference type="EMBL" id="VEL19947.1"/>
    </source>
</evidence>
<gene>
    <name evidence="2" type="ORF">PXEA_LOCUS13387</name>
</gene>
<feature type="region of interest" description="Disordered" evidence="1">
    <location>
        <begin position="127"/>
        <end position="170"/>
    </location>
</feature>
<dbReference type="EMBL" id="CAAALY010044019">
    <property type="protein sequence ID" value="VEL19947.1"/>
    <property type="molecule type" value="Genomic_DNA"/>
</dbReference>
<organism evidence="2 3">
    <name type="scientific">Protopolystoma xenopodis</name>
    <dbReference type="NCBI Taxonomy" id="117903"/>
    <lineage>
        <taxon>Eukaryota</taxon>
        <taxon>Metazoa</taxon>
        <taxon>Spiralia</taxon>
        <taxon>Lophotrochozoa</taxon>
        <taxon>Platyhelminthes</taxon>
        <taxon>Monogenea</taxon>
        <taxon>Polyopisthocotylea</taxon>
        <taxon>Polystomatidea</taxon>
        <taxon>Polystomatidae</taxon>
        <taxon>Protopolystoma</taxon>
    </lineage>
</organism>
<feature type="compositionally biased region" description="Polar residues" evidence="1">
    <location>
        <begin position="138"/>
        <end position="149"/>
    </location>
</feature>
<protein>
    <submittedName>
        <fullName evidence="2">Uncharacterized protein</fullName>
    </submittedName>
</protein>
<comment type="caution">
    <text evidence="2">The sequence shown here is derived from an EMBL/GenBank/DDBJ whole genome shotgun (WGS) entry which is preliminary data.</text>
</comment>
<dbReference type="Proteomes" id="UP000784294">
    <property type="component" value="Unassembled WGS sequence"/>
</dbReference>
<accession>A0A448WTK0</accession>
<name>A0A448WTK0_9PLAT</name>
<evidence type="ECO:0000256" key="1">
    <source>
        <dbReference type="SAM" id="MobiDB-lite"/>
    </source>
</evidence>
<keyword evidence="3" id="KW-1185">Reference proteome</keyword>
<dbReference type="AlphaFoldDB" id="A0A448WTK0"/>
<proteinExistence type="predicted"/>
<sequence>MLFCRTQFQLRQPGLICLTTSGNDAASVVVCAESTPKIQSPARLSPTQLVSHPVAQATLNCHHPPNTSMGSPLEPLDTASTCPPALAAGGVSILGRAKQACFQAKQRRDHAGPLSVGDARRTEVRGSLDNRSWGDGRGSTQRVSYQLRPSESKDLVAKPTGKTGGNGHATAGIVDRRVSTLRESPYRETSYLFKQSFKRPVEQIHFTT</sequence>
<evidence type="ECO:0000313" key="3">
    <source>
        <dbReference type="Proteomes" id="UP000784294"/>
    </source>
</evidence>